<keyword evidence="2" id="KW-1185">Reference proteome</keyword>
<dbReference type="AlphaFoldDB" id="A0AAE1EA20"/>
<evidence type="ECO:0000313" key="2">
    <source>
        <dbReference type="Proteomes" id="UP001283361"/>
    </source>
</evidence>
<dbReference type="EMBL" id="JAWDGP010000690">
    <property type="protein sequence ID" value="KAK3798388.1"/>
    <property type="molecule type" value="Genomic_DNA"/>
</dbReference>
<dbReference type="Proteomes" id="UP001283361">
    <property type="component" value="Unassembled WGS sequence"/>
</dbReference>
<name>A0AAE1EA20_9GAST</name>
<comment type="caution">
    <text evidence="1">The sequence shown here is derived from an EMBL/GenBank/DDBJ whole genome shotgun (WGS) entry which is preliminary data.</text>
</comment>
<evidence type="ECO:0000313" key="1">
    <source>
        <dbReference type="EMBL" id="KAK3798388.1"/>
    </source>
</evidence>
<organism evidence="1 2">
    <name type="scientific">Elysia crispata</name>
    <name type="common">lettuce slug</name>
    <dbReference type="NCBI Taxonomy" id="231223"/>
    <lineage>
        <taxon>Eukaryota</taxon>
        <taxon>Metazoa</taxon>
        <taxon>Spiralia</taxon>
        <taxon>Lophotrochozoa</taxon>
        <taxon>Mollusca</taxon>
        <taxon>Gastropoda</taxon>
        <taxon>Heterobranchia</taxon>
        <taxon>Euthyneura</taxon>
        <taxon>Panpulmonata</taxon>
        <taxon>Sacoglossa</taxon>
        <taxon>Placobranchoidea</taxon>
        <taxon>Plakobranchidae</taxon>
        <taxon>Elysia</taxon>
    </lineage>
</organism>
<sequence>MDNYPEDDPQGTLIFIETGIHTNAASAIWTQQTFELGTRISTRIITTAVESMELRVELGDIRVGPRFAVYDRTPFLLLNNDDNSWWELREDLHSGELWWYKNTELQSEWGSGKLVVRKDSIGGVLQAVTQPHSRGDENPKSQAGILMGNGVYIEA</sequence>
<protein>
    <submittedName>
        <fullName evidence="1">Uncharacterized protein</fullName>
    </submittedName>
</protein>
<reference evidence="1" key="1">
    <citation type="journal article" date="2023" name="G3 (Bethesda)">
        <title>A reference genome for the long-term kleptoplast-retaining sea slug Elysia crispata morphotype clarki.</title>
        <authorList>
            <person name="Eastman K.E."/>
            <person name="Pendleton A.L."/>
            <person name="Shaikh M.A."/>
            <person name="Suttiyut T."/>
            <person name="Ogas R."/>
            <person name="Tomko P."/>
            <person name="Gavelis G."/>
            <person name="Widhalm J.R."/>
            <person name="Wisecaver J.H."/>
        </authorList>
    </citation>
    <scope>NUCLEOTIDE SEQUENCE</scope>
    <source>
        <strain evidence="1">ECLA1</strain>
    </source>
</reference>
<accession>A0AAE1EA20</accession>
<gene>
    <name evidence="1" type="ORF">RRG08_006182</name>
</gene>
<proteinExistence type="predicted"/>